<protein>
    <submittedName>
        <fullName evidence="2">Uncharacterized protein</fullName>
    </submittedName>
</protein>
<evidence type="ECO:0000313" key="2">
    <source>
        <dbReference type="EMBL" id="BCJ86793.1"/>
    </source>
</evidence>
<proteinExistence type="predicted"/>
<dbReference type="RefSeq" id="WP_200760753.1">
    <property type="nucleotide sequence ID" value="NZ_AP023366.1"/>
</dbReference>
<dbReference type="Proteomes" id="UP000593802">
    <property type="component" value="Chromosome"/>
</dbReference>
<gene>
    <name evidence="2" type="ORF">skT53_17780</name>
</gene>
<name>A0A7I8D9G8_9BACL</name>
<reference evidence="2 3" key="1">
    <citation type="submission" date="2020-08" db="EMBL/GenBank/DDBJ databases">
        <title>Complete Genome Sequence of Effusibacillus dendaii Strain skT53, Isolated from Farmland soil.</title>
        <authorList>
            <person name="Konishi T."/>
            <person name="Kawasaki H."/>
        </authorList>
    </citation>
    <scope>NUCLEOTIDE SEQUENCE [LARGE SCALE GENOMIC DNA]</scope>
    <source>
        <strain evidence="3">skT53</strain>
    </source>
</reference>
<feature type="compositionally biased region" description="Polar residues" evidence="1">
    <location>
        <begin position="15"/>
        <end position="26"/>
    </location>
</feature>
<accession>A0A7I8D9G8</accession>
<keyword evidence="3" id="KW-1185">Reference proteome</keyword>
<sequence>MLAAASIVMAVSLIPNQQPNQLSSQKMAGPENQPKPRLSTQAGLNTPATQAGLGTQAGTATKDEIRRRSLNHLQAFSLTVRSDSHGITYLSWGVQEKNQ</sequence>
<dbReference type="EMBL" id="AP023366">
    <property type="protein sequence ID" value="BCJ86793.1"/>
    <property type="molecule type" value="Genomic_DNA"/>
</dbReference>
<evidence type="ECO:0000256" key="1">
    <source>
        <dbReference type="SAM" id="MobiDB-lite"/>
    </source>
</evidence>
<organism evidence="2 3">
    <name type="scientific">Effusibacillus dendaii</name>
    <dbReference type="NCBI Taxonomy" id="2743772"/>
    <lineage>
        <taxon>Bacteria</taxon>
        <taxon>Bacillati</taxon>
        <taxon>Bacillota</taxon>
        <taxon>Bacilli</taxon>
        <taxon>Bacillales</taxon>
        <taxon>Alicyclobacillaceae</taxon>
        <taxon>Effusibacillus</taxon>
    </lineage>
</organism>
<evidence type="ECO:0000313" key="3">
    <source>
        <dbReference type="Proteomes" id="UP000593802"/>
    </source>
</evidence>
<dbReference type="AlphaFoldDB" id="A0A7I8D9G8"/>
<dbReference type="KEGG" id="eff:skT53_17780"/>
<feature type="region of interest" description="Disordered" evidence="1">
    <location>
        <begin position="15"/>
        <end position="60"/>
    </location>
</feature>
<feature type="compositionally biased region" description="Polar residues" evidence="1">
    <location>
        <begin position="38"/>
        <end position="59"/>
    </location>
</feature>